<dbReference type="EMBL" id="VCQV01000005">
    <property type="protein sequence ID" value="TWP37674.1"/>
    <property type="molecule type" value="Genomic_DNA"/>
</dbReference>
<comment type="caution">
    <text evidence="10">The sequence shown here is derived from an EMBL/GenBank/DDBJ whole genome shotgun (WGS) entry which is preliminary data.</text>
</comment>
<dbReference type="GO" id="GO:0004144">
    <property type="term" value="F:diacylglycerol O-acyltransferase activity"/>
    <property type="evidence" value="ECO:0007669"/>
    <property type="project" value="InterPro"/>
</dbReference>
<dbReference type="InterPro" id="IPR009721">
    <property type="entry name" value="O-acyltransferase_WSD1_C"/>
</dbReference>
<reference evidence="10 11" key="1">
    <citation type="submission" date="2019-05" db="EMBL/GenBank/DDBJ databases">
        <authorList>
            <person name="Lee S.D."/>
        </authorList>
    </citation>
    <scope>NUCLEOTIDE SEQUENCE [LARGE SCALE GENOMIC DNA]</scope>
    <source>
        <strain evidence="10 11">C5-26</strain>
    </source>
</reference>
<dbReference type="RefSeq" id="WP_146315741.1">
    <property type="nucleotide sequence ID" value="NZ_VCQV01000005.1"/>
</dbReference>
<dbReference type="Pfam" id="PF06974">
    <property type="entry name" value="WS_DGAT_C"/>
    <property type="match status" value="1"/>
</dbReference>
<protein>
    <submittedName>
        <fullName evidence="10">DUF1298 domain-containing protein</fullName>
    </submittedName>
</protein>
<feature type="domain" description="O-acyltransferase WSD1-like N-terminal" evidence="7">
    <location>
        <begin position="240"/>
        <end position="398"/>
    </location>
</feature>
<keyword evidence="11" id="KW-1185">Reference proteome</keyword>
<dbReference type="InterPro" id="IPR004255">
    <property type="entry name" value="O-acyltransferase_WSD1_N"/>
</dbReference>
<dbReference type="InterPro" id="IPR052185">
    <property type="entry name" value="IPC_Synthase-Related"/>
</dbReference>
<feature type="domain" description="Inositolphosphotransferase Aur1/Ipt1" evidence="9">
    <location>
        <begin position="48"/>
        <end position="228"/>
    </location>
</feature>
<feature type="transmembrane region" description="Helical" evidence="6">
    <location>
        <begin position="189"/>
        <end position="206"/>
    </location>
</feature>
<feature type="region of interest" description="Disordered" evidence="5">
    <location>
        <begin position="644"/>
        <end position="699"/>
    </location>
</feature>
<dbReference type="AlphaFoldDB" id="A0A563E759"/>
<evidence type="ECO:0000256" key="5">
    <source>
        <dbReference type="SAM" id="MobiDB-lite"/>
    </source>
</evidence>
<feature type="domain" description="O-acyltransferase WSD1 C-terminal" evidence="8">
    <location>
        <begin position="502"/>
        <end position="643"/>
    </location>
</feature>
<evidence type="ECO:0000256" key="2">
    <source>
        <dbReference type="ARBA" id="ARBA00022692"/>
    </source>
</evidence>
<feature type="transmembrane region" description="Helical" evidence="6">
    <location>
        <begin position="163"/>
        <end position="182"/>
    </location>
</feature>
<evidence type="ECO:0000313" key="11">
    <source>
        <dbReference type="Proteomes" id="UP000320244"/>
    </source>
</evidence>
<evidence type="ECO:0000256" key="4">
    <source>
        <dbReference type="ARBA" id="ARBA00023136"/>
    </source>
</evidence>
<dbReference type="CDD" id="cd03386">
    <property type="entry name" value="PAP2_Aur1_like"/>
    <property type="match status" value="1"/>
</dbReference>
<dbReference type="OrthoDB" id="9810950at2"/>
<feature type="transmembrane region" description="Helical" evidence="6">
    <location>
        <begin position="83"/>
        <end position="100"/>
    </location>
</feature>
<reference evidence="10 11" key="2">
    <citation type="submission" date="2019-08" db="EMBL/GenBank/DDBJ databases">
        <title>Jejuicoccus antrihumi gen. nov., sp. nov., a new member of the family Dermacoccaceae isolated from a cave.</title>
        <authorList>
            <person name="Schumann P."/>
            <person name="Kim I.S."/>
        </authorList>
    </citation>
    <scope>NUCLEOTIDE SEQUENCE [LARGE SCALE GENOMIC DNA]</scope>
    <source>
        <strain evidence="10 11">C5-26</strain>
    </source>
</reference>
<dbReference type="GO" id="GO:0016020">
    <property type="term" value="C:membrane"/>
    <property type="evidence" value="ECO:0007669"/>
    <property type="project" value="UniProtKB-SubCell"/>
</dbReference>
<name>A0A563E759_9MICO</name>
<keyword evidence="2 6" id="KW-0812">Transmembrane</keyword>
<accession>A0A563E759</accession>
<keyword evidence="4 6" id="KW-0472">Membrane</keyword>
<dbReference type="Pfam" id="PF03007">
    <property type="entry name" value="WS_DGAT_cat"/>
    <property type="match status" value="1"/>
</dbReference>
<dbReference type="SUPFAM" id="SSF52777">
    <property type="entry name" value="CoA-dependent acyltransferases"/>
    <property type="match status" value="1"/>
</dbReference>
<gene>
    <name evidence="10" type="ORF">FGL98_05585</name>
</gene>
<evidence type="ECO:0000259" key="9">
    <source>
        <dbReference type="Pfam" id="PF14378"/>
    </source>
</evidence>
<feature type="compositionally biased region" description="Polar residues" evidence="5">
    <location>
        <begin position="664"/>
        <end position="673"/>
    </location>
</feature>
<dbReference type="InterPro" id="IPR026841">
    <property type="entry name" value="Aur1/Ipt1"/>
</dbReference>
<dbReference type="PANTHER" id="PTHR31310">
    <property type="match status" value="1"/>
</dbReference>
<evidence type="ECO:0000256" key="6">
    <source>
        <dbReference type="SAM" id="Phobius"/>
    </source>
</evidence>
<organism evidence="10 11">
    <name type="scientific">Leekyejoonella antrihumi</name>
    <dbReference type="NCBI Taxonomy" id="1660198"/>
    <lineage>
        <taxon>Bacteria</taxon>
        <taxon>Bacillati</taxon>
        <taxon>Actinomycetota</taxon>
        <taxon>Actinomycetes</taxon>
        <taxon>Micrococcales</taxon>
        <taxon>Dermacoccaceae</taxon>
        <taxon>Leekyejoonella</taxon>
    </lineage>
</organism>
<comment type="subcellular location">
    <subcellularLocation>
        <location evidence="1">Membrane</location>
        <topology evidence="1">Multi-pass membrane protein</topology>
    </subcellularLocation>
</comment>
<evidence type="ECO:0000256" key="3">
    <source>
        <dbReference type="ARBA" id="ARBA00022989"/>
    </source>
</evidence>
<proteinExistence type="predicted"/>
<evidence type="ECO:0000313" key="10">
    <source>
        <dbReference type="EMBL" id="TWP37674.1"/>
    </source>
</evidence>
<dbReference type="PANTHER" id="PTHR31310:SF7">
    <property type="entry name" value="PA-PHOSPHATASE RELATED-FAMILY PROTEIN DDB_G0268928"/>
    <property type="match status" value="1"/>
</dbReference>
<evidence type="ECO:0000259" key="8">
    <source>
        <dbReference type="Pfam" id="PF06974"/>
    </source>
</evidence>
<sequence>MEPTTTSCPRRPPVWRELLLGLGLFALYLVVDSLGGSGRTHAAERNAQWISRVETRLHLDVERWLNGAIVPHHTLTVAANYEYATTYVISALLMLVLAYWKTPAVYRLARNSFVILNLLAFGCFVSFPLMPPRMLRSGFVDTVAQDATVGSWGSPLVAHANQLAAMPSLHIAWALWVSVMLARLSHAHWLQLVSAIHVAVTVVVVLATANHYLLDAVGAAAVVAVAVLAAEAWTAEPGQLATADEFFLNVEDGPNAQNVGGYVILDPGGGTCPSRDDIRDLARDNLSAHPRFVSALDTSGRRPRWAGLDTMDWDLHITQIDLPPGSDQEALDGVVAHLHAQRLPRDRPLWRIAMIYGLPHGRAAFVVLMHHCMADGVGGVDQVLALVRPTVDPGATQHRPPGRLQSVLAIAAGLGQLATDGKPSVVLDVGAGRTSLGTVQLEFDEVRRLAHEHEVTVTQLLLALVGSAVAAASPQLTERCRNRLRVSVPVLLQAPGACDAANSTAAVIINAPARAANPTDLLPEVTTFSRALRSPTRALASRWVMSSALRMVPAAGRRAFAHTVYGRRFFNGIVSNIPGPPGDMFTLANATMAEVYPLLPPAPGAPVTVGALTWGRKLGIGITTDPDVLDAHDVADGLRTGFRTALARTPRPQDTPAARPTAPGQPSSSNSRGAPQARTRKSLARSRGESRASPNTSRS</sequence>
<dbReference type="Proteomes" id="UP000320244">
    <property type="component" value="Unassembled WGS sequence"/>
</dbReference>
<dbReference type="Pfam" id="PF14378">
    <property type="entry name" value="PAP2_3"/>
    <property type="match status" value="1"/>
</dbReference>
<keyword evidence="3 6" id="KW-1133">Transmembrane helix</keyword>
<feature type="transmembrane region" description="Helical" evidence="6">
    <location>
        <begin position="112"/>
        <end position="130"/>
    </location>
</feature>
<evidence type="ECO:0000259" key="7">
    <source>
        <dbReference type="Pfam" id="PF03007"/>
    </source>
</evidence>
<evidence type="ECO:0000256" key="1">
    <source>
        <dbReference type="ARBA" id="ARBA00004141"/>
    </source>
</evidence>
<dbReference type="GO" id="GO:0045017">
    <property type="term" value="P:glycerolipid biosynthetic process"/>
    <property type="evidence" value="ECO:0007669"/>
    <property type="project" value="InterPro"/>
</dbReference>